<dbReference type="InterPro" id="IPR029526">
    <property type="entry name" value="PGBD"/>
</dbReference>
<dbReference type="EMBL" id="JBEUOH010000009">
    <property type="protein sequence ID" value="KAL0883115.1"/>
    <property type="molecule type" value="Genomic_DNA"/>
</dbReference>
<accession>A0ABR3I2U0</accession>
<proteinExistence type="predicted"/>
<feature type="domain" description="PiggyBac transposable element-derived protein" evidence="2">
    <location>
        <begin position="212"/>
        <end position="409"/>
    </location>
</feature>
<protein>
    <recommendedName>
        <fullName evidence="2">PiggyBac transposable element-derived protein domain-containing protein</fullName>
    </recommendedName>
</protein>
<organism evidence="3 4">
    <name type="scientific">Loxostege sticticalis</name>
    <name type="common">Beet webworm moth</name>
    <dbReference type="NCBI Taxonomy" id="481309"/>
    <lineage>
        <taxon>Eukaryota</taxon>
        <taxon>Metazoa</taxon>
        <taxon>Ecdysozoa</taxon>
        <taxon>Arthropoda</taxon>
        <taxon>Hexapoda</taxon>
        <taxon>Insecta</taxon>
        <taxon>Pterygota</taxon>
        <taxon>Neoptera</taxon>
        <taxon>Endopterygota</taxon>
        <taxon>Lepidoptera</taxon>
        <taxon>Glossata</taxon>
        <taxon>Ditrysia</taxon>
        <taxon>Pyraloidea</taxon>
        <taxon>Crambidae</taxon>
        <taxon>Pyraustinae</taxon>
        <taxon>Loxostege</taxon>
    </lineage>
</organism>
<evidence type="ECO:0000259" key="2">
    <source>
        <dbReference type="Pfam" id="PF13843"/>
    </source>
</evidence>
<gene>
    <name evidence="3" type="ORF">ABMA27_016574</name>
</gene>
<reference evidence="3 4" key="1">
    <citation type="submission" date="2024-06" db="EMBL/GenBank/DDBJ databases">
        <title>A chromosome-level genome assembly of beet webworm, Loxostege sticticalis.</title>
        <authorList>
            <person name="Zhang Y."/>
        </authorList>
    </citation>
    <scope>NUCLEOTIDE SEQUENCE [LARGE SCALE GENOMIC DNA]</scope>
    <source>
        <strain evidence="3">AQ026</strain>
        <tissue evidence="3">Whole body</tissue>
    </source>
</reference>
<evidence type="ECO:0000313" key="4">
    <source>
        <dbReference type="Proteomes" id="UP001549920"/>
    </source>
</evidence>
<feature type="compositionally biased region" description="Basic and acidic residues" evidence="1">
    <location>
        <begin position="407"/>
        <end position="471"/>
    </location>
</feature>
<comment type="caution">
    <text evidence="3">The sequence shown here is derived from an EMBL/GenBank/DDBJ whole genome shotgun (WGS) entry which is preliminary data.</text>
</comment>
<dbReference type="PANTHER" id="PTHR46599:SF3">
    <property type="entry name" value="PIGGYBAC TRANSPOSABLE ELEMENT-DERIVED PROTEIN 4"/>
    <property type="match status" value="1"/>
</dbReference>
<evidence type="ECO:0000256" key="1">
    <source>
        <dbReference type="SAM" id="MobiDB-lite"/>
    </source>
</evidence>
<dbReference type="Proteomes" id="UP001549920">
    <property type="component" value="Unassembled WGS sequence"/>
</dbReference>
<dbReference type="CDD" id="cd19757">
    <property type="entry name" value="Bbox1"/>
    <property type="match status" value="1"/>
</dbReference>
<dbReference type="PANTHER" id="PTHR46599">
    <property type="entry name" value="PIGGYBAC TRANSPOSABLE ELEMENT-DERIVED PROTEIN 4"/>
    <property type="match status" value="1"/>
</dbReference>
<name>A0ABR3I2U0_LOXSC</name>
<dbReference type="Pfam" id="PF13843">
    <property type="entry name" value="DDE_Tnp_1_7"/>
    <property type="match status" value="2"/>
</dbReference>
<feature type="region of interest" description="Disordered" evidence="1">
    <location>
        <begin position="407"/>
        <end position="472"/>
    </location>
</feature>
<sequence>MYRITKIVYPRIRISGTSLILSAHNINVFQFANPSPNHETTSLFLKSVKNIKVNLYIVIIISLLYTGEVKNKNKSYKGGATNNTAQDCRTFKRRPSRADHIGGEVVIEPPLSSSSSPSAPRTIDDLNVDNFALPSTGLTAMTEPACDSDMTPFQAEVLKHEDNVNDHVLCAIVPDYWYTFIWSKDRNNFHGQRENFTGTAGPTFDVTDQTRAIDIFDKMFDVDFIDRLCTETNRYAEQKIALLGEQNKILQNSRFKRWSPTDRDEMITFLTIQILQGLYPLPEEQAYFRFNGYGTMPFFAKTMSYNRFVLLKTFLHFVDSETVQDTTRLCKIRPVVDYFNDKFASLYMPSQEIVIDESLLKWQGRLSFAQKIASKAAQVGVKTYELCESASGYLWKFFVYAGKPRQDVDRQDDNREDEDRQDSRQDDDRQENRQDEDIKDEDRQDNIQDEDRHEEDRQDNRQDEDRRDDRPTNATAQIVLALIEPLLHRGHILIMDNFYNSPLLLRYLKKHNTDCFGTLRLNREFVPDSVKTLVKTELRKGEVVATYCTDLMILVWRDANIVSMISTYHDLQIGTQDKYNRLTYKPTIVLDYNKSMGGVDRKDQFLSAQPVERLRTRIWYKKLFRRLFNVAIFNCYVIYSSFHQKISHRQFRTTLAEDLLKRHRNIDLTTECRRLNVRSNTTGQLVTTVLRRNTRQKTQARPFINENHFPIRTGSKNTCCWMCPKKTRTIWKCEECDVNLCVEGCFKAYHNGKCWNLLSSVAHRCNCTLF</sequence>
<feature type="domain" description="PiggyBac transposable element-derived protein" evidence="2">
    <location>
        <begin position="462"/>
        <end position="636"/>
    </location>
</feature>
<evidence type="ECO:0000313" key="3">
    <source>
        <dbReference type="EMBL" id="KAL0883115.1"/>
    </source>
</evidence>
<keyword evidence="4" id="KW-1185">Reference proteome</keyword>